<evidence type="ECO:0000313" key="2">
    <source>
        <dbReference type="EMBL" id="PNI55072.1"/>
    </source>
</evidence>
<protein>
    <submittedName>
        <fullName evidence="2">OPA1 isoform 18</fullName>
    </submittedName>
</protein>
<gene>
    <name evidence="2" type="ORF">CK820_G0023521</name>
</gene>
<name>A0A2J8M6C8_PANTR</name>
<sequence>LEKNVKEVLEDFAEDGEKKIKLLTGKRVQLAEDLTRTQHYTPGHHMAPHPALTLLLPCLGSDTHAGLLFVMESFLLSSALTLCARCLPISSFPPASPCPTPDRFPPHLKPDHAFVEISSLPCLCFASLHQ</sequence>
<accession>A0A2J8M6C8</accession>
<evidence type="ECO:0000313" key="3">
    <source>
        <dbReference type="Proteomes" id="UP000236370"/>
    </source>
</evidence>
<feature type="domain" description="Dynamin-like GTPase OPA1 C-terminal" evidence="1">
    <location>
        <begin position="1"/>
        <end position="39"/>
    </location>
</feature>
<dbReference type="InterPro" id="IPR045817">
    <property type="entry name" value="OPA1_C"/>
</dbReference>
<dbReference type="Pfam" id="PF19434">
    <property type="entry name" value="OPA1_C"/>
    <property type="match status" value="1"/>
</dbReference>
<feature type="non-terminal residue" evidence="2">
    <location>
        <position position="130"/>
    </location>
</feature>
<dbReference type="AlphaFoldDB" id="A0A2J8M6C8"/>
<dbReference type="EMBL" id="NBAG03000267">
    <property type="protein sequence ID" value="PNI55072.1"/>
    <property type="molecule type" value="Genomic_DNA"/>
</dbReference>
<proteinExistence type="predicted"/>
<evidence type="ECO:0000259" key="1">
    <source>
        <dbReference type="Pfam" id="PF19434"/>
    </source>
</evidence>
<dbReference type="Proteomes" id="UP000236370">
    <property type="component" value="Unassembled WGS sequence"/>
</dbReference>
<comment type="caution">
    <text evidence="2">The sequence shown here is derived from an EMBL/GenBank/DDBJ whole genome shotgun (WGS) entry which is preliminary data.</text>
</comment>
<reference evidence="2 3" key="1">
    <citation type="submission" date="2017-12" db="EMBL/GenBank/DDBJ databases">
        <title>High-resolution comparative analysis of great ape genomes.</title>
        <authorList>
            <person name="Pollen A."/>
            <person name="Hastie A."/>
            <person name="Hormozdiari F."/>
            <person name="Dougherty M."/>
            <person name="Liu R."/>
            <person name="Chaisson M."/>
            <person name="Hoppe E."/>
            <person name="Hill C."/>
            <person name="Pang A."/>
            <person name="Hillier L."/>
            <person name="Baker C."/>
            <person name="Armstrong J."/>
            <person name="Shendure J."/>
            <person name="Paten B."/>
            <person name="Wilson R."/>
            <person name="Chao H."/>
            <person name="Schneider V."/>
            <person name="Ventura M."/>
            <person name="Kronenberg Z."/>
            <person name="Murali S."/>
            <person name="Gordon D."/>
            <person name="Cantsilieris S."/>
            <person name="Munson K."/>
            <person name="Nelson B."/>
            <person name="Raja A."/>
            <person name="Underwood J."/>
            <person name="Diekhans M."/>
            <person name="Fiddes I."/>
            <person name="Haussler D."/>
            <person name="Eichler E."/>
        </authorList>
    </citation>
    <scope>NUCLEOTIDE SEQUENCE [LARGE SCALE GENOMIC DNA]</scope>
    <source>
        <strain evidence="2">Yerkes chimp pedigree #C0471</strain>
    </source>
</reference>
<organism evidence="2 3">
    <name type="scientific">Pan troglodytes</name>
    <name type="common">Chimpanzee</name>
    <dbReference type="NCBI Taxonomy" id="9598"/>
    <lineage>
        <taxon>Eukaryota</taxon>
        <taxon>Metazoa</taxon>
        <taxon>Chordata</taxon>
        <taxon>Craniata</taxon>
        <taxon>Vertebrata</taxon>
        <taxon>Euteleostomi</taxon>
        <taxon>Mammalia</taxon>
        <taxon>Eutheria</taxon>
        <taxon>Euarchontoglires</taxon>
        <taxon>Primates</taxon>
        <taxon>Haplorrhini</taxon>
        <taxon>Catarrhini</taxon>
        <taxon>Hominidae</taxon>
        <taxon>Pan</taxon>
    </lineage>
</organism>
<feature type="non-terminal residue" evidence="2">
    <location>
        <position position="1"/>
    </location>
</feature>